<dbReference type="CDD" id="cd21695">
    <property type="entry name" value="GINS_B_archaea_Gins51"/>
    <property type="match status" value="1"/>
</dbReference>
<dbReference type="STRING" id="410359.Pcal_0992"/>
<dbReference type="KEGG" id="pcl:Pcal_0992"/>
<dbReference type="EMBL" id="CP000561">
    <property type="protein sequence ID" value="ABO08417.1"/>
    <property type="molecule type" value="Genomic_DNA"/>
</dbReference>
<evidence type="ECO:0000259" key="1">
    <source>
        <dbReference type="Pfam" id="PF22090"/>
    </source>
</evidence>
<dbReference type="CDD" id="cd11714">
    <property type="entry name" value="GINS_A_archaea"/>
    <property type="match status" value="1"/>
</dbReference>
<accession>A3MUV0</accession>
<dbReference type="InterPro" id="IPR054314">
    <property type="entry name" value="Gins51_C"/>
</dbReference>
<evidence type="ECO:0000313" key="2">
    <source>
        <dbReference type="EMBL" id="ABO08417.1"/>
    </source>
</evidence>
<sequence>MIEKLRLWLAAEANSRFLTEPPYGSYAEAAEQFVRDLQNSPLPQSIAEQVKAHVYSTLVTIVELRTRKILWELSQGREPKNTTAEEERLIRPLLKILRARPHRREAQEYVIVQFVTPHPAIITEDFKQIGPFNKGDLAKLPPRDAKDLEERGVARLLRLED</sequence>
<reference evidence="2" key="1">
    <citation type="submission" date="2007-02" db="EMBL/GenBank/DDBJ databases">
        <title>Complete sequence of Pyrobaculum calidifontis JCM 11548.</title>
        <authorList>
            <consortium name="US DOE Joint Genome Institute"/>
            <person name="Copeland A."/>
            <person name="Lucas S."/>
            <person name="Lapidus A."/>
            <person name="Barry K."/>
            <person name="Glavina del Rio T."/>
            <person name="Dalin E."/>
            <person name="Tice H."/>
            <person name="Pitluck S."/>
            <person name="Chain P."/>
            <person name="Malfatti S."/>
            <person name="Shin M."/>
            <person name="Vergez L."/>
            <person name="Schmutz J."/>
            <person name="Larimer F."/>
            <person name="Land M."/>
            <person name="Hauser L."/>
            <person name="Kyrpides N."/>
            <person name="Mikhailova N."/>
            <person name="Cozen A.E."/>
            <person name="Fitz-Gibbon S.T."/>
            <person name="House C.H."/>
            <person name="Saltikov C."/>
            <person name="Lowe T.M."/>
            <person name="Richardson P."/>
        </authorList>
    </citation>
    <scope>NUCLEOTIDE SEQUENCE [LARGE SCALE GENOMIC DNA]</scope>
    <source>
        <strain evidence="2">JCM 11548</strain>
    </source>
</reference>
<dbReference type="OrthoDB" id="86040at2157"/>
<gene>
    <name evidence="2" type="ordered locus">Pcal_0992</name>
</gene>
<keyword evidence="3" id="KW-1185">Reference proteome</keyword>
<dbReference type="eggNOG" id="arCOG00551">
    <property type="taxonomic scope" value="Archaea"/>
</dbReference>
<dbReference type="Proteomes" id="UP000001431">
    <property type="component" value="Chromosome"/>
</dbReference>
<dbReference type="AlphaFoldDB" id="A3MUV0"/>
<name>A3MUV0_PYRCJ</name>
<dbReference type="Pfam" id="PF22090">
    <property type="entry name" value="Gins51_C"/>
    <property type="match status" value="1"/>
</dbReference>
<dbReference type="RefSeq" id="WP_011849675.1">
    <property type="nucleotide sequence ID" value="NC_009073.1"/>
</dbReference>
<protein>
    <recommendedName>
        <fullName evidence="1">Gins51 C-terminal domain-containing protein</fullName>
    </recommendedName>
</protein>
<dbReference type="Gene3D" id="3.40.5.50">
    <property type="match status" value="1"/>
</dbReference>
<feature type="domain" description="Gins51 C-terminal" evidence="1">
    <location>
        <begin position="118"/>
        <end position="155"/>
    </location>
</feature>
<dbReference type="GeneID" id="4908915"/>
<proteinExistence type="predicted"/>
<evidence type="ECO:0000313" key="3">
    <source>
        <dbReference type="Proteomes" id="UP000001431"/>
    </source>
</evidence>
<dbReference type="HOGENOM" id="CLU_1631709_0_0_2"/>
<organism evidence="2 3">
    <name type="scientific">Pyrobaculum calidifontis (strain DSM 21063 / JCM 11548 / VA1)</name>
    <dbReference type="NCBI Taxonomy" id="410359"/>
    <lineage>
        <taxon>Archaea</taxon>
        <taxon>Thermoproteota</taxon>
        <taxon>Thermoprotei</taxon>
        <taxon>Thermoproteales</taxon>
        <taxon>Thermoproteaceae</taxon>
        <taxon>Pyrobaculum</taxon>
    </lineage>
</organism>